<proteinExistence type="predicted"/>
<protein>
    <recommendedName>
        <fullName evidence="11">DUS-like FMN-binding domain-containing protein</fullName>
    </recommendedName>
</protein>
<evidence type="ECO:0000313" key="13">
    <source>
        <dbReference type="Proteomes" id="UP000748025"/>
    </source>
</evidence>
<evidence type="ECO:0000256" key="3">
    <source>
        <dbReference type="ARBA" id="ARBA00022643"/>
    </source>
</evidence>
<dbReference type="AlphaFoldDB" id="A0A9P7NCN0"/>
<sequence length="403" mass="44552">MPIKDDPETCEQLHHPLGPTPQQQFGTGQSAVGSRQSGKIEDWSMELTLGKLAFRQTVFRYGADMCWTPMILAKEFNRNEFARDSDLTISTTHPQPPTIVQFGANVPLELARASSLAAPFVAGVDLNCGCPQSWACAETLGAALMDRRELVRDMVVETRERLRVDGWGVRLEEDVENPRGRSVSVKIRVHDDLRTMDFLDTVIGHDQARHVDWITIHPRTRHTPSTTPIFTDALEILTQKYAPTLPILLSGDVFDLSALPIRPPPPPPPPPPGYQHDGACPPAQTASHLPPRPSATPLHLSGFMSARGLLANPALYAGFPACPWEALETFLCRLVRAPLPFKLALHHVQQMTSPGMGPDKTALLSKKERAELNALGNMFDLVDFLDRVVEQRTGRVGGMRRDL</sequence>
<gene>
    <name evidence="12" type="ORF">E4U43_007427</name>
</gene>
<keyword evidence="5" id="KW-0819">tRNA processing</keyword>
<comment type="catalytic activity">
    <reaction evidence="9">
        <text>a 5,6-dihydrouridine in mRNA + NADP(+) = a uridine in mRNA + NADPH + H(+)</text>
        <dbReference type="Rhea" id="RHEA:69855"/>
        <dbReference type="Rhea" id="RHEA-COMP:14658"/>
        <dbReference type="Rhea" id="RHEA-COMP:17789"/>
        <dbReference type="ChEBI" id="CHEBI:15378"/>
        <dbReference type="ChEBI" id="CHEBI:57783"/>
        <dbReference type="ChEBI" id="CHEBI:58349"/>
        <dbReference type="ChEBI" id="CHEBI:65315"/>
        <dbReference type="ChEBI" id="CHEBI:74443"/>
    </reaction>
    <physiologicalReaction direction="right-to-left" evidence="9">
        <dbReference type="Rhea" id="RHEA:69857"/>
    </physiologicalReaction>
</comment>
<keyword evidence="13" id="KW-1185">Reference proteome</keyword>
<keyword evidence="4" id="KW-0507">mRNA processing</keyword>
<evidence type="ECO:0000256" key="6">
    <source>
        <dbReference type="ARBA" id="ARBA00023002"/>
    </source>
</evidence>
<comment type="caution">
    <text evidence="12">The sequence shown here is derived from an EMBL/GenBank/DDBJ whole genome shotgun (WGS) entry which is preliminary data.</text>
</comment>
<dbReference type="SUPFAM" id="SSF51395">
    <property type="entry name" value="FMN-linked oxidoreductases"/>
    <property type="match status" value="1"/>
</dbReference>
<keyword evidence="2" id="KW-0285">Flavoprotein</keyword>
<evidence type="ECO:0000256" key="5">
    <source>
        <dbReference type="ARBA" id="ARBA00022694"/>
    </source>
</evidence>
<evidence type="ECO:0000256" key="4">
    <source>
        <dbReference type="ARBA" id="ARBA00022664"/>
    </source>
</evidence>
<dbReference type="GO" id="GO:0017150">
    <property type="term" value="F:tRNA dihydrouridine synthase activity"/>
    <property type="evidence" value="ECO:0007669"/>
    <property type="project" value="InterPro"/>
</dbReference>
<dbReference type="CDD" id="cd02801">
    <property type="entry name" value="DUS_like_FMN"/>
    <property type="match status" value="1"/>
</dbReference>
<accession>A0A9P7NCN0</accession>
<feature type="region of interest" description="Disordered" evidence="10">
    <location>
        <begin position="1"/>
        <end position="36"/>
    </location>
</feature>
<dbReference type="PANTHER" id="PTHR11082:SF31">
    <property type="entry name" value="TRNA-DIHYDROURIDINE(20A_20B) SYNTHASE [NAD(P)+]-LIKE"/>
    <property type="match status" value="1"/>
</dbReference>
<dbReference type="PROSITE" id="PS01136">
    <property type="entry name" value="UPF0034"/>
    <property type="match status" value="1"/>
</dbReference>
<feature type="region of interest" description="Disordered" evidence="10">
    <location>
        <begin position="259"/>
        <end position="294"/>
    </location>
</feature>
<evidence type="ECO:0000313" key="12">
    <source>
        <dbReference type="EMBL" id="KAG6013221.1"/>
    </source>
</evidence>
<dbReference type="GO" id="GO:0050660">
    <property type="term" value="F:flavin adenine dinucleotide binding"/>
    <property type="evidence" value="ECO:0007669"/>
    <property type="project" value="InterPro"/>
</dbReference>
<keyword evidence="6" id="KW-0560">Oxidoreductase</keyword>
<feature type="domain" description="DUS-like FMN-binding" evidence="11">
    <location>
        <begin position="51"/>
        <end position="258"/>
    </location>
</feature>
<reference evidence="12" key="1">
    <citation type="journal article" date="2020" name="bioRxiv">
        <title>Whole genome comparisons of ergot fungi reveals the divergence and evolution of species within the genus Claviceps are the result of varying mechanisms driving genome evolution and host range expansion.</title>
        <authorList>
            <person name="Wyka S.A."/>
            <person name="Mondo S.J."/>
            <person name="Liu M."/>
            <person name="Dettman J."/>
            <person name="Nalam V."/>
            <person name="Broders K.D."/>
        </authorList>
    </citation>
    <scope>NUCLEOTIDE SEQUENCE</scope>
    <source>
        <strain evidence="12">CCC 602</strain>
    </source>
</reference>
<evidence type="ECO:0000256" key="7">
    <source>
        <dbReference type="ARBA" id="ARBA00045934"/>
    </source>
</evidence>
<dbReference type="PANTHER" id="PTHR11082">
    <property type="entry name" value="TRNA-DIHYDROURIDINE SYNTHASE"/>
    <property type="match status" value="1"/>
</dbReference>
<feature type="compositionally biased region" description="Low complexity" evidence="10">
    <location>
        <begin position="20"/>
        <end position="29"/>
    </location>
</feature>
<dbReference type="Proteomes" id="UP000748025">
    <property type="component" value="Unassembled WGS sequence"/>
</dbReference>
<dbReference type="Pfam" id="PF01207">
    <property type="entry name" value="Dus"/>
    <property type="match status" value="1"/>
</dbReference>
<dbReference type="OrthoDB" id="9977870at2759"/>
<comment type="cofactor">
    <cofactor evidence="1">
        <name>FMN</name>
        <dbReference type="ChEBI" id="CHEBI:58210"/>
    </cofactor>
</comment>
<dbReference type="EMBL" id="SRPW01000627">
    <property type="protein sequence ID" value="KAG6013221.1"/>
    <property type="molecule type" value="Genomic_DNA"/>
</dbReference>
<feature type="compositionally biased region" description="Pro residues" evidence="10">
    <location>
        <begin position="261"/>
        <end position="273"/>
    </location>
</feature>
<evidence type="ECO:0000256" key="2">
    <source>
        <dbReference type="ARBA" id="ARBA00022630"/>
    </source>
</evidence>
<evidence type="ECO:0000256" key="9">
    <source>
        <dbReference type="ARBA" id="ARBA00049447"/>
    </source>
</evidence>
<dbReference type="GO" id="GO:0006397">
    <property type="term" value="P:mRNA processing"/>
    <property type="evidence" value="ECO:0007669"/>
    <property type="project" value="UniProtKB-KW"/>
</dbReference>
<evidence type="ECO:0000256" key="8">
    <source>
        <dbReference type="ARBA" id="ARBA00048342"/>
    </source>
</evidence>
<dbReference type="InterPro" id="IPR035587">
    <property type="entry name" value="DUS-like_FMN-bd"/>
</dbReference>
<evidence type="ECO:0000256" key="1">
    <source>
        <dbReference type="ARBA" id="ARBA00001917"/>
    </source>
</evidence>
<dbReference type="InterPro" id="IPR013785">
    <property type="entry name" value="Aldolase_TIM"/>
</dbReference>
<comment type="catalytic activity">
    <reaction evidence="8">
        <text>a 5,6-dihydrouridine in mRNA + NAD(+) = a uridine in mRNA + NADH + H(+)</text>
        <dbReference type="Rhea" id="RHEA:69851"/>
        <dbReference type="Rhea" id="RHEA-COMP:14658"/>
        <dbReference type="Rhea" id="RHEA-COMP:17789"/>
        <dbReference type="ChEBI" id="CHEBI:15378"/>
        <dbReference type="ChEBI" id="CHEBI:57540"/>
        <dbReference type="ChEBI" id="CHEBI:57945"/>
        <dbReference type="ChEBI" id="CHEBI:65315"/>
        <dbReference type="ChEBI" id="CHEBI:74443"/>
    </reaction>
    <physiologicalReaction direction="right-to-left" evidence="8">
        <dbReference type="Rhea" id="RHEA:69853"/>
    </physiologicalReaction>
</comment>
<keyword evidence="3" id="KW-0288">FMN</keyword>
<comment type="function">
    <text evidence="7">Catalyzes the synthesis of dihydrouridine, a modified base found in the D-loop of most tRNAs. Specifically modifies U47 in cytoplasmic tRNAs. Catalyzes the synthesis of dihydrouridine in some mRNAs, thereby affecting their translation.</text>
</comment>
<feature type="compositionally biased region" description="Basic and acidic residues" evidence="10">
    <location>
        <begin position="1"/>
        <end position="14"/>
    </location>
</feature>
<evidence type="ECO:0000259" key="11">
    <source>
        <dbReference type="Pfam" id="PF01207"/>
    </source>
</evidence>
<evidence type="ECO:0000256" key="10">
    <source>
        <dbReference type="SAM" id="MobiDB-lite"/>
    </source>
</evidence>
<dbReference type="InterPro" id="IPR018517">
    <property type="entry name" value="tRNA_hU_synthase_CS"/>
</dbReference>
<name>A0A9P7NCN0_9HYPO</name>
<dbReference type="Gene3D" id="3.20.20.70">
    <property type="entry name" value="Aldolase class I"/>
    <property type="match status" value="1"/>
</dbReference>
<organism evidence="12 13">
    <name type="scientific">Claviceps pusilla</name>
    <dbReference type="NCBI Taxonomy" id="123648"/>
    <lineage>
        <taxon>Eukaryota</taxon>
        <taxon>Fungi</taxon>
        <taxon>Dikarya</taxon>
        <taxon>Ascomycota</taxon>
        <taxon>Pezizomycotina</taxon>
        <taxon>Sordariomycetes</taxon>
        <taxon>Hypocreomycetidae</taxon>
        <taxon>Hypocreales</taxon>
        <taxon>Clavicipitaceae</taxon>
        <taxon>Claviceps</taxon>
    </lineage>
</organism>